<organism evidence="1 2">
    <name type="scientific">Tanacetum coccineum</name>
    <dbReference type="NCBI Taxonomy" id="301880"/>
    <lineage>
        <taxon>Eukaryota</taxon>
        <taxon>Viridiplantae</taxon>
        <taxon>Streptophyta</taxon>
        <taxon>Embryophyta</taxon>
        <taxon>Tracheophyta</taxon>
        <taxon>Spermatophyta</taxon>
        <taxon>Magnoliopsida</taxon>
        <taxon>eudicotyledons</taxon>
        <taxon>Gunneridae</taxon>
        <taxon>Pentapetalae</taxon>
        <taxon>asterids</taxon>
        <taxon>campanulids</taxon>
        <taxon>Asterales</taxon>
        <taxon>Asteraceae</taxon>
        <taxon>Asteroideae</taxon>
        <taxon>Anthemideae</taxon>
        <taxon>Anthemidinae</taxon>
        <taxon>Tanacetum</taxon>
    </lineage>
</organism>
<evidence type="ECO:0000313" key="2">
    <source>
        <dbReference type="Proteomes" id="UP001151760"/>
    </source>
</evidence>
<reference evidence="1" key="2">
    <citation type="submission" date="2022-01" db="EMBL/GenBank/DDBJ databases">
        <authorList>
            <person name="Yamashiro T."/>
            <person name="Shiraishi A."/>
            <person name="Satake H."/>
            <person name="Nakayama K."/>
        </authorList>
    </citation>
    <scope>NUCLEOTIDE SEQUENCE</scope>
</reference>
<name>A0ABQ5I2K6_9ASTR</name>
<accession>A0ABQ5I2K6</accession>
<reference evidence="1" key="1">
    <citation type="journal article" date="2022" name="Int. J. Mol. Sci.">
        <title>Draft Genome of Tanacetum Coccineum: Genomic Comparison of Closely Related Tanacetum-Family Plants.</title>
        <authorList>
            <person name="Yamashiro T."/>
            <person name="Shiraishi A."/>
            <person name="Nakayama K."/>
            <person name="Satake H."/>
        </authorList>
    </citation>
    <scope>NUCLEOTIDE SEQUENCE</scope>
</reference>
<proteinExistence type="predicted"/>
<dbReference type="Proteomes" id="UP001151760">
    <property type="component" value="Unassembled WGS sequence"/>
</dbReference>
<keyword evidence="2" id="KW-1185">Reference proteome</keyword>
<dbReference type="EMBL" id="BQNB010020286">
    <property type="protein sequence ID" value="GJT94329.1"/>
    <property type="molecule type" value="Genomic_DNA"/>
</dbReference>
<protein>
    <submittedName>
        <fullName evidence="1">Uncharacterized protein</fullName>
    </submittedName>
</protein>
<comment type="caution">
    <text evidence="1">The sequence shown here is derived from an EMBL/GenBank/DDBJ whole genome shotgun (WGS) entry which is preliminary data.</text>
</comment>
<sequence>MIVVYTAITKEYDSWVNDRQIQTTEIQRAGYETADRDDAHADDADIRPIYDDEPMIITNQYEMRTTPLMSVQHSAVVVVEPNNIRMAMDDSAWWKQCG</sequence>
<gene>
    <name evidence="1" type="ORF">Tco_1083174</name>
</gene>
<evidence type="ECO:0000313" key="1">
    <source>
        <dbReference type="EMBL" id="GJT94329.1"/>
    </source>
</evidence>